<evidence type="ECO:0000313" key="10">
    <source>
        <dbReference type="Proteomes" id="UP000249538"/>
    </source>
</evidence>
<evidence type="ECO:0000256" key="5">
    <source>
        <dbReference type="ARBA" id="ARBA00023136"/>
    </source>
</evidence>
<feature type="transmembrane region" description="Helical" evidence="6">
    <location>
        <begin position="497"/>
        <end position="514"/>
    </location>
</feature>
<feature type="transmembrane region" description="Helical" evidence="6">
    <location>
        <begin position="21"/>
        <end position="40"/>
    </location>
</feature>
<evidence type="ECO:0000259" key="8">
    <source>
        <dbReference type="Pfam" id="PF13567"/>
    </source>
</evidence>
<dbReference type="Proteomes" id="UP000249538">
    <property type="component" value="Unassembled WGS sequence"/>
</dbReference>
<organism evidence="9 10">
    <name type="scientific">Cereibacter changlensis</name>
    <dbReference type="NCBI Taxonomy" id="402884"/>
    <lineage>
        <taxon>Bacteria</taxon>
        <taxon>Pseudomonadati</taxon>
        <taxon>Pseudomonadota</taxon>
        <taxon>Alphaproteobacteria</taxon>
        <taxon>Rhodobacterales</taxon>
        <taxon>Paracoccaceae</taxon>
        <taxon>Cereibacter</taxon>
    </lineage>
</organism>
<gene>
    <name evidence="9" type="ORF">LX76_02646</name>
</gene>
<proteinExistence type="predicted"/>
<dbReference type="PROSITE" id="PS51257">
    <property type="entry name" value="PROKAR_LIPOPROTEIN"/>
    <property type="match status" value="1"/>
</dbReference>
<protein>
    <submittedName>
        <fullName evidence="9">Competence protein ComEC</fullName>
    </submittedName>
</protein>
<evidence type="ECO:0000256" key="1">
    <source>
        <dbReference type="ARBA" id="ARBA00004651"/>
    </source>
</evidence>
<sequence>MRVLGRLLAHPVQALAEARGILFPWVPVFMACGAGWWFALPWEPGLAFYLGAAAVLGLSALGWRLGPELAHPFWVALGCLALGVLAAGGRAHLQAAPILGFRYFGPIEGRIVEIDRSQADLIRLTLDRVVLERVAPERTPARVRISLHHPVTYIRPEPGLTVMTTGHLAAPPQPSEPNGFDFPRMAFFQRLGAVGYTRAPLLALEPPAPGEQRINRLRARLSAAIQSRIPGQPGAFAAGAVTGDRSSIAQATVEDLRASNLSHLLAISGMNMAFLTGFVFAALRYGLALIPPMALRLPVKKLAALLALAVAAFYLALSGFNVATERAFVMVAVMLGAVLFDRRALSLRSVAISATILLLLQPESLLSPGFQMSFAATVALIAGFGMVERRVLREQLPRWTLPLFTALLSTLIAGFATAPYGAAHFNRYTDYGLLANLLTVPTMGLLVMPGAVIAALLAPVGLAQPGLWLMELGARWILAVAHWIAGWEGAVTGLPTPGPWVLPLLTLGALWVVLWRGPVRLLGLGPMALAFGLWAVVQRPPLLVSPDGALVGLLTPQGRALSAASGAGFAAETWLQNDGDLADQPAAAARAGFDGPKTARRFTLGGAPGLLLKGKDAPLRLAEACRSAGLVILAGTGQGPPPPGCRVIDENVLARTGAIALWPEEGGLRLQPAVTGARLWRPAPNGQ</sequence>
<feature type="transmembrane region" description="Helical" evidence="6">
    <location>
        <begin position="368"/>
        <end position="387"/>
    </location>
</feature>
<dbReference type="InterPro" id="IPR052159">
    <property type="entry name" value="Competence_DNA_uptake"/>
</dbReference>
<feature type="transmembrane region" description="Helical" evidence="6">
    <location>
        <begin position="73"/>
        <end position="93"/>
    </location>
</feature>
<feature type="domain" description="ComEC/Rec2-related protein" evidence="7">
    <location>
        <begin position="241"/>
        <end position="517"/>
    </location>
</feature>
<evidence type="ECO:0000259" key="7">
    <source>
        <dbReference type="Pfam" id="PF03772"/>
    </source>
</evidence>
<dbReference type="Pfam" id="PF03772">
    <property type="entry name" value="Competence"/>
    <property type="match status" value="1"/>
</dbReference>
<dbReference type="NCBIfam" id="TIGR00360">
    <property type="entry name" value="ComEC_N-term"/>
    <property type="match status" value="1"/>
</dbReference>
<keyword evidence="4 6" id="KW-1133">Transmembrane helix</keyword>
<dbReference type="InterPro" id="IPR004477">
    <property type="entry name" value="ComEC_N"/>
</dbReference>
<evidence type="ECO:0000313" key="9">
    <source>
        <dbReference type="EMBL" id="PZX53013.1"/>
    </source>
</evidence>
<dbReference type="PANTHER" id="PTHR30619:SF1">
    <property type="entry name" value="RECOMBINATION PROTEIN 2"/>
    <property type="match status" value="1"/>
</dbReference>
<evidence type="ECO:0000256" key="4">
    <source>
        <dbReference type="ARBA" id="ARBA00022989"/>
    </source>
</evidence>
<feature type="transmembrane region" description="Helical" evidence="6">
    <location>
        <begin position="299"/>
        <end position="317"/>
    </location>
</feature>
<feature type="transmembrane region" description="Helical" evidence="6">
    <location>
        <begin position="438"/>
        <end position="460"/>
    </location>
</feature>
<comment type="subcellular location">
    <subcellularLocation>
        <location evidence="1">Cell membrane</location>
        <topology evidence="1">Multi-pass membrane protein</topology>
    </subcellularLocation>
</comment>
<name>A0A2W7QWR9_9RHOB</name>
<evidence type="ECO:0000256" key="2">
    <source>
        <dbReference type="ARBA" id="ARBA00022475"/>
    </source>
</evidence>
<accession>A0A2W7QWR9</accession>
<dbReference type="Pfam" id="PF13567">
    <property type="entry name" value="DUF4131"/>
    <property type="match status" value="1"/>
</dbReference>
<reference evidence="9 10" key="1">
    <citation type="submission" date="2018-06" db="EMBL/GenBank/DDBJ databases">
        <title>Genomic Encyclopedia of Archaeal and Bacterial Type Strains, Phase II (KMG-II): from individual species to whole genera.</title>
        <authorList>
            <person name="Goeker M."/>
        </authorList>
    </citation>
    <scope>NUCLEOTIDE SEQUENCE [LARGE SCALE GENOMIC DNA]</scope>
    <source>
        <strain evidence="9 10">DSM 18774</strain>
    </source>
</reference>
<feature type="transmembrane region" description="Helical" evidence="6">
    <location>
        <begin position="264"/>
        <end position="287"/>
    </location>
</feature>
<feature type="domain" description="DUF4131" evidence="8">
    <location>
        <begin position="46"/>
        <end position="200"/>
    </location>
</feature>
<evidence type="ECO:0000256" key="6">
    <source>
        <dbReference type="SAM" id="Phobius"/>
    </source>
</evidence>
<feature type="transmembrane region" description="Helical" evidence="6">
    <location>
        <begin position="467"/>
        <end position="485"/>
    </location>
</feature>
<keyword evidence="2" id="KW-1003">Cell membrane</keyword>
<evidence type="ECO:0000256" key="3">
    <source>
        <dbReference type="ARBA" id="ARBA00022692"/>
    </source>
</evidence>
<dbReference type="InterPro" id="IPR025405">
    <property type="entry name" value="DUF4131"/>
</dbReference>
<feature type="transmembrane region" description="Helical" evidence="6">
    <location>
        <begin position="521"/>
        <end position="537"/>
    </location>
</feature>
<dbReference type="AlphaFoldDB" id="A0A2W7QWR9"/>
<keyword evidence="3 6" id="KW-0812">Transmembrane</keyword>
<comment type="caution">
    <text evidence="9">The sequence shown here is derived from an EMBL/GenBank/DDBJ whole genome shotgun (WGS) entry which is preliminary data.</text>
</comment>
<feature type="transmembrane region" description="Helical" evidence="6">
    <location>
        <begin position="399"/>
        <end position="418"/>
    </location>
</feature>
<keyword evidence="5 6" id="KW-0472">Membrane</keyword>
<dbReference type="PANTHER" id="PTHR30619">
    <property type="entry name" value="DNA INTERNALIZATION/COMPETENCE PROTEIN COMEC/REC2"/>
    <property type="match status" value="1"/>
</dbReference>
<dbReference type="GO" id="GO:0005886">
    <property type="term" value="C:plasma membrane"/>
    <property type="evidence" value="ECO:0007669"/>
    <property type="project" value="UniProtKB-SubCell"/>
</dbReference>
<feature type="transmembrane region" description="Helical" evidence="6">
    <location>
        <begin position="345"/>
        <end position="362"/>
    </location>
</feature>
<dbReference type="EMBL" id="QKZS01000007">
    <property type="protein sequence ID" value="PZX53013.1"/>
    <property type="molecule type" value="Genomic_DNA"/>
</dbReference>